<dbReference type="EMBL" id="CP141881">
    <property type="protein sequence ID" value="WRT63493.1"/>
    <property type="molecule type" value="Genomic_DNA"/>
</dbReference>
<dbReference type="GeneID" id="87952529"/>
<sequence length="233" mass="25594">MSFPNITLDDTSPWIDYTGGWDTIHQGDPLVARYSNSTFHASNATGDVAVFNWTGGAIWLFGAYRLNHGFYSVSLDGAEKQYTNGLSSKDVFHQVLYTSGDITNGSHNIILTNEQGYQNTDPTLGWMDLDYIIVQGDQDQFDSKAISPTSDMITTGTPRIQAVMPTGTPQPILISSATGGSKMEIEGLLGIWLLTFSAYANTHWCKLTNLVFGFESQVREMSSDRTAPKTTIL</sequence>
<evidence type="ECO:0000313" key="1">
    <source>
        <dbReference type="EMBL" id="WRT63493.1"/>
    </source>
</evidence>
<dbReference type="Proteomes" id="UP001329825">
    <property type="component" value="Chromosome 1"/>
</dbReference>
<organism evidence="1 2">
    <name type="scientific">Kwoniella shivajii</name>
    <dbReference type="NCBI Taxonomy" id="564305"/>
    <lineage>
        <taxon>Eukaryota</taxon>
        <taxon>Fungi</taxon>
        <taxon>Dikarya</taxon>
        <taxon>Basidiomycota</taxon>
        <taxon>Agaricomycotina</taxon>
        <taxon>Tremellomycetes</taxon>
        <taxon>Tremellales</taxon>
        <taxon>Cryptococcaceae</taxon>
        <taxon>Kwoniella</taxon>
    </lineage>
</organism>
<accession>A0ABZ1CPL3</accession>
<keyword evidence="2" id="KW-1185">Reference proteome</keyword>
<protein>
    <submittedName>
        <fullName evidence="1">Uncharacterized protein</fullName>
    </submittedName>
</protein>
<reference evidence="1 2" key="1">
    <citation type="submission" date="2024-01" db="EMBL/GenBank/DDBJ databases">
        <title>Comparative genomics of Cryptococcus and Kwoniella reveals pathogenesis evolution and contrasting modes of karyotype evolution via chromosome fusion or intercentromeric recombination.</title>
        <authorList>
            <person name="Coelho M.A."/>
            <person name="David-Palma M."/>
            <person name="Shea T."/>
            <person name="Bowers K."/>
            <person name="McGinley-Smith S."/>
            <person name="Mohammad A.W."/>
            <person name="Gnirke A."/>
            <person name="Yurkov A.M."/>
            <person name="Nowrousian M."/>
            <person name="Sun S."/>
            <person name="Cuomo C.A."/>
            <person name="Heitman J."/>
        </authorList>
    </citation>
    <scope>NUCLEOTIDE SEQUENCE [LARGE SCALE GENOMIC DNA]</scope>
    <source>
        <strain evidence="1">CBS 11374</strain>
    </source>
</reference>
<dbReference type="RefSeq" id="XP_062788233.1">
    <property type="nucleotide sequence ID" value="XM_062932182.1"/>
</dbReference>
<evidence type="ECO:0000313" key="2">
    <source>
        <dbReference type="Proteomes" id="UP001329825"/>
    </source>
</evidence>
<name>A0ABZ1CPL3_9TREE</name>
<proteinExistence type="predicted"/>
<gene>
    <name evidence="1" type="ORF">IL334_000398</name>
</gene>
<dbReference type="Gene3D" id="2.60.120.260">
    <property type="entry name" value="Galactose-binding domain-like"/>
    <property type="match status" value="1"/>
</dbReference>